<dbReference type="InterPro" id="IPR019861">
    <property type="entry name" value="PorP/SprF_Bacteroidetes"/>
</dbReference>
<protein>
    <recommendedName>
        <fullName evidence="2">Type IX secretion system membrane protein PorP/SprF</fullName>
    </recommendedName>
</protein>
<gene>
    <name evidence="1" type="ORF">MNBD_BACTEROID01-242</name>
</gene>
<dbReference type="EMBL" id="UOEP01000002">
    <property type="protein sequence ID" value="VAW12448.1"/>
    <property type="molecule type" value="Genomic_DNA"/>
</dbReference>
<evidence type="ECO:0000313" key="1">
    <source>
        <dbReference type="EMBL" id="VAW12448.1"/>
    </source>
</evidence>
<dbReference type="AlphaFoldDB" id="A0A3B0T3C9"/>
<proteinExistence type="predicted"/>
<reference evidence="1" key="1">
    <citation type="submission" date="2018-06" db="EMBL/GenBank/DDBJ databases">
        <authorList>
            <person name="Zhirakovskaya E."/>
        </authorList>
    </citation>
    <scope>NUCLEOTIDE SEQUENCE</scope>
</reference>
<dbReference type="NCBIfam" id="TIGR03519">
    <property type="entry name" value="T9SS_PorP_fam"/>
    <property type="match status" value="1"/>
</dbReference>
<name>A0A3B0T3C9_9ZZZZ</name>
<accession>A0A3B0T3C9</accession>
<evidence type="ECO:0008006" key="2">
    <source>
        <dbReference type="Google" id="ProtNLM"/>
    </source>
</evidence>
<dbReference type="Pfam" id="PF11751">
    <property type="entry name" value="PorP_SprF"/>
    <property type="match status" value="1"/>
</dbReference>
<sequence>MEMRIISRKWLMMIAMAGIIQVSYAQQDPMYTQYMFNLQTINPAYAGSWGSMGFMALTRQQWVGFDGAPTSQTFTFQTPLQRENIGLGFTIVNDKIGLEKRFSLGVDYSYRLRLNRGTSLRFGLKGGFTNYNNDLRKYVLDSNNTPDEAFMGEIDQKFMPNVGVGAFLYAKNYYVGFSIPKLIKNNFESNVNNYSSYAEIRHFYLTGAYIFDLGSDIKFKPTFLSKATIGSPAQIDLSANFLLKEKFWLGCMWRSGDSFGFIAQWIFDKKLRIGYAIDFTTSKLRHYQNGTHEIMVSYELSFLKTRISSPRYF</sequence>
<organism evidence="1">
    <name type="scientific">hydrothermal vent metagenome</name>
    <dbReference type="NCBI Taxonomy" id="652676"/>
    <lineage>
        <taxon>unclassified sequences</taxon>
        <taxon>metagenomes</taxon>
        <taxon>ecological metagenomes</taxon>
    </lineage>
</organism>